<accession>A0A2H0KQN8</accession>
<evidence type="ECO:0000313" key="4">
    <source>
        <dbReference type="EMBL" id="PIQ74452.1"/>
    </source>
</evidence>
<dbReference type="InterPro" id="IPR003509">
    <property type="entry name" value="UPF0102_YraN-like"/>
</dbReference>
<dbReference type="InterPro" id="IPR011856">
    <property type="entry name" value="tRNA_endonuc-like_dom_sf"/>
</dbReference>
<dbReference type="HAMAP" id="MF_00048">
    <property type="entry name" value="UPF0102"/>
    <property type="match status" value="1"/>
</dbReference>
<dbReference type="Gene3D" id="3.40.1350.10">
    <property type="match status" value="1"/>
</dbReference>
<dbReference type="EMBL" id="PCVN01000051">
    <property type="protein sequence ID" value="PIQ74452.1"/>
    <property type="molecule type" value="Genomic_DNA"/>
</dbReference>
<evidence type="ECO:0000313" key="5">
    <source>
        <dbReference type="Proteomes" id="UP000231550"/>
    </source>
</evidence>
<evidence type="ECO:0000256" key="2">
    <source>
        <dbReference type="HAMAP-Rule" id="MF_00048"/>
    </source>
</evidence>
<reference evidence="4 5" key="1">
    <citation type="submission" date="2017-09" db="EMBL/GenBank/DDBJ databases">
        <title>Depth-based differentiation of microbial function through sediment-hosted aquifers and enrichment of novel symbionts in the deep terrestrial subsurface.</title>
        <authorList>
            <person name="Probst A.J."/>
            <person name="Ladd B."/>
            <person name="Jarett J.K."/>
            <person name="Geller-Mcgrath D.E."/>
            <person name="Sieber C.M."/>
            <person name="Emerson J.B."/>
            <person name="Anantharaman K."/>
            <person name="Thomas B.C."/>
            <person name="Malmstrom R."/>
            <person name="Stieglmeier M."/>
            <person name="Klingl A."/>
            <person name="Woyke T."/>
            <person name="Ryan C.M."/>
            <person name="Banfield J.F."/>
        </authorList>
    </citation>
    <scope>NUCLEOTIDE SEQUENCE [LARGE SCALE GENOMIC DNA]</scope>
    <source>
        <strain evidence="4">CG11_big_fil_rev_8_21_14_0_20_44_10</strain>
    </source>
</reference>
<dbReference type="SUPFAM" id="SSF52980">
    <property type="entry name" value="Restriction endonuclease-like"/>
    <property type="match status" value="1"/>
</dbReference>
<dbReference type="CDD" id="cd20736">
    <property type="entry name" value="PoNe_Nuclease"/>
    <property type="match status" value="1"/>
</dbReference>
<dbReference type="AlphaFoldDB" id="A0A2H0KQN8"/>
<dbReference type="InterPro" id="IPR011335">
    <property type="entry name" value="Restrct_endonuc-II-like"/>
</dbReference>
<name>A0A2H0KQN8_9BACT</name>
<organism evidence="4 5">
    <name type="scientific">Candidatus Portnoybacteria bacterium CG11_big_fil_rev_8_21_14_0_20_44_10</name>
    <dbReference type="NCBI Taxonomy" id="1974818"/>
    <lineage>
        <taxon>Bacteria</taxon>
        <taxon>Candidatus Portnoyibacteriota</taxon>
    </lineage>
</organism>
<proteinExistence type="inferred from homology"/>
<evidence type="ECO:0000256" key="1">
    <source>
        <dbReference type="ARBA" id="ARBA00006738"/>
    </source>
</evidence>
<evidence type="ECO:0000256" key="3">
    <source>
        <dbReference type="SAM" id="MobiDB-lite"/>
    </source>
</evidence>
<dbReference type="PANTHER" id="PTHR34039:SF1">
    <property type="entry name" value="UPF0102 PROTEIN YRAN"/>
    <property type="match status" value="1"/>
</dbReference>
<comment type="caution">
    <text evidence="4">The sequence shown here is derived from an EMBL/GenBank/DDBJ whole genome shotgun (WGS) entry which is preliminary data.</text>
</comment>
<dbReference type="GO" id="GO:0003676">
    <property type="term" value="F:nucleic acid binding"/>
    <property type="evidence" value="ECO:0007669"/>
    <property type="project" value="InterPro"/>
</dbReference>
<feature type="compositionally biased region" description="Basic and acidic residues" evidence="3">
    <location>
        <begin position="16"/>
        <end position="27"/>
    </location>
</feature>
<dbReference type="Pfam" id="PF02021">
    <property type="entry name" value="UPF0102"/>
    <property type="match status" value="1"/>
</dbReference>
<protein>
    <recommendedName>
        <fullName evidence="2">UPF0102 protein COV85_02075</fullName>
    </recommendedName>
</protein>
<dbReference type="PANTHER" id="PTHR34039">
    <property type="entry name" value="UPF0102 PROTEIN YRAN"/>
    <property type="match status" value="1"/>
</dbReference>
<comment type="similarity">
    <text evidence="1 2">Belongs to the UPF0102 family.</text>
</comment>
<sequence length="154" mass="17593">MGVGTPEITPSFSSFRTERKGVLRSERSSMPTLKRQLGDLGEEIAANYLKKLGYQILDRNYRKKCGELDIVTRFKKDIVFAEVKSQREGTKFFPAQNVTYFKQQRLIRAARSWLLENKIPPEGQWQIDMIVVKLNSDSGASEIEHIKNAVWAGA</sequence>
<dbReference type="Proteomes" id="UP000231550">
    <property type="component" value="Unassembled WGS sequence"/>
</dbReference>
<gene>
    <name evidence="4" type="ORF">COV85_02075</name>
</gene>
<feature type="region of interest" description="Disordered" evidence="3">
    <location>
        <begin position="1"/>
        <end position="28"/>
    </location>
</feature>